<proteinExistence type="inferred from homology"/>
<dbReference type="EMBL" id="FTMN01000001">
    <property type="protein sequence ID" value="SIQ01392.1"/>
    <property type="molecule type" value="Genomic_DNA"/>
</dbReference>
<evidence type="ECO:0000256" key="2">
    <source>
        <dbReference type="ARBA" id="ARBA00022517"/>
    </source>
</evidence>
<keyword evidence="1 5" id="KW-0963">Cytoplasm</keyword>
<dbReference type="GO" id="GO:0043022">
    <property type="term" value="F:ribosome binding"/>
    <property type="evidence" value="ECO:0007669"/>
    <property type="project" value="UniProtKB-UniRule"/>
</dbReference>
<gene>
    <name evidence="5" type="primary">darP</name>
    <name evidence="7" type="ORF">SAMN05421647_101904</name>
</gene>
<comment type="subcellular location">
    <subcellularLocation>
        <location evidence="5">Cytoplasm</location>
    </subcellularLocation>
    <text evidence="5">Associates with late stage pre-50S ribosomal subunits.</text>
</comment>
<dbReference type="STRING" id="49186.SAMN05421647_101904"/>
<dbReference type="InterPro" id="IPR006839">
    <property type="entry name" value="DarP"/>
</dbReference>
<reference evidence="7 8" key="1">
    <citation type="submission" date="2017-01" db="EMBL/GenBank/DDBJ databases">
        <authorList>
            <person name="Mah S.A."/>
            <person name="Swanson W.J."/>
            <person name="Moy G.W."/>
            <person name="Vacquier V.D."/>
        </authorList>
    </citation>
    <scope>NUCLEOTIDE SEQUENCE [LARGE SCALE GENOMIC DNA]</scope>
    <source>
        <strain evidence="7 8">DSM 7027</strain>
    </source>
</reference>
<dbReference type="NCBIfam" id="NF003593">
    <property type="entry name" value="PRK05255.1-1"/>
    <property type="match status" value="1"/>
</dbReference>
<evidence type="ECO:0000256" key="3">
    <source>
        <dbReference type="ARBA" id="ARBA00022730"/>
    </source>
</evidence>
<dbReference type="CDD" id="cd16331">
    <property type="entry name" value="YjgA-like"/>
    <property type="match status" value="1"/>
</dbReference>
<sequence length="172" mass="20440">MSDQNDTFQDEHDDLEPSKSQIKRDAEELKTLGKRMTELRPDQQAKLPIDDRLRLAIEEYGRIRANGAKRRHLQYIGKLMRDADADAIRAVVDRFDSASALHNHLFHELERWRERLIDEGNEALQEFIEQHPDADIQHLRQLVRNAQRERAREQPPTHSRKLFRYLRELSDL</sequence>
<name>A0A1N6PB14_9GAMM</name>
<dbReference type="PANTHER" id="PTHR38101:SF1">
    <property type="entry name" value="UPF0307 PROTEIN YJGA"/>
    <property type="match status" value="1"/>
</dbReference>
<organism evidence="7 8">
    <name type="scientific">Marinobacterium stanieri</name>
    <dbReference type="NCBI Taxonomy" id="49186"/>
    <lineage>
        <taxon>Bacteria</taxon>
        <taxon>Pseudomonadati</taxon>
        <taxon>Pseudomonadota</taxon>
        <taxon>Gammaproteobacteria</taxon>
        <taxon>Oceanospirillales</taxon>
        <taxon>Oceanospirillaceae</taxon>
        <taxon>Marinobacterium</taxon>
    </lineage>
</organism>
<dbReference type="AlphaFoldDB" id="A0A1N6PB14"/>
<dbReference type="RefSeq" id="WP_010322871.1">
    <property type="nucleotide sequence ID" value="NZ_FTMN01000001.1"/>
</dbReference>
<dbReference type="Gene3D" id="1.10.60.30">
    <property type="entry name" value="PSPTO4464-like domains"/>
    <property type="match status" value="2"/>
</dbReference>
<dbReference type="SUPFAM" id="SSF158710">
    <property type="entry name" value="PSPTO4464-like"/>
    <property type="match status" value="1"/>
</dbReference>
<dbReference type="InterPro" id="IPR023153">
    <property type="entry name" value="DarP_sf"/>
</dbReference>
<evidence type="ECO:0000256" key="1">
    <source>
        <dbReference type="ARBA" id="ARBA00022490"/>
    </source>
</evidence>
<dbReference type="Proteomes" id="UP000186895">
    <property type="component" value="Unassembled WGS sequence"/>
</dbReference>
<comment type="similarity">
    <text evidence="5">Belongs to the DarP family.</text>
</comment>
<evidence type="ECO:0000313" key="7">
    <source>
        <dbReference type="EMBL" id="SIQ01392.1"/>
    </source>
</evidence>
<dbReference type="Pfam" id="PF04751">
    <property type="entry name" value="DarP"/>
    <property type="match status" value="1"/>
</dbReference>
<keyword evidence="3 5" id="KW-0699">rRNA-binding</keyword>
<keyword evidence="8" id="KW-1185">Reference proteome</keyword>
<evidence type="ECO:0000256" key="5">
    <source>
        <dbReference type="HAMAP-Rule" id="MF_00765"/>
    </source>
</evidence>
<dbReference type="HAMAP" id="MF_00765">
    <property type="entry name" value="DarP"/>
    <property type="match status" value="1"/>
</dbReference>
<dbReference type="GO" id="GO:0019843">
    <property type="term" value="F:rRNA binding"/>
    <property type="evidence" value="ECO:0007669"/>
    <property type="project" value="UniProtKB-UniRule"/>
</dbReference>
<evidence type="ECO:0000256" key="6">
    <source>
        <dbReference type="SAM" id="MobiDB-lite"/>
    </source>
</evidence>
<dbReference type="GO" id="GO:0005829">
    <property type="term" value="C:cytosol"/>
    <property type="evidence" value="ECO:0007669"/>
    <property type="project" value="TreeGrafter"/>
</dbReference>
<dbReference type="eggNOG" id="COG3028">
    <property type="taxonomic scope" value="Bacteria"/>
</dbReference>
<dbReference type="GO" id="GO:1902626">
    <property type="term" value="P:assembly of large subunit precursor of preribosome"/>
    <property type="evidence" value="ECO:0007669"/>
    <property type="project" value="UniProtKB-UniRule"/>
</dbReference>
<dbReference type="PANTHER" id="PTHR38101">
    <property type="entry name" value="UPF0307 PROTEIN YJGA"/>
    <property type="match status" value="1"/>
</dbReference>
<feature type="region of interest" description="Disordered" evidence="6">
    <location>
        <begin position="1"/>
        <end position="24"/>
    </location>
</feature>
<protein>
    <recommendedName>
        <fullName evidence="5">Dual-action ribosomal maturation protein DarP</fullName>
    </recommendedName>
    <alternativeName>
        <fullName evidence="5">Large ribosomal subunit assembly factor DarP</fullName>
    </alternativeName>
</protein>
<dbReference type="PIRSF" id="PIRSF016183">
    <property type="entry name" value="UCP016183"/>
    <property type="match status" value="1"/>
</dbReference>
<keyword evidence="4 5" id="KW-0694">RNA-binding</keyword>
<evidence type="ECO:0000313" key="8">
    <source>
        <dbReference type="Proteomes" id="UP000186895"/>
    </source>
</evidence>
<evidence type="ECO:0000256" key="4">
    <source>
        <dbReference type="ARBA" id="ARBA00022884"/>
    </source>
</evidence>
<accession>A0A1N6PB14</accession>
<keyword evidence="2 5" id="KW-0690">Ribosome biogenesis</keyword>
<comment type="function">
    <text evidence="5">Member of a network of 50S ribosomal subunit biogenesis factors which assembles along the 30S-50S interface, preventing incorrect 23S rRNA structures from forming. Promotes peptidyl transferase center (PTC) maturation.</text>
</comment>